<reference evidence="1 2" key="1">
    <citation type="journal article" date="2024" name="Plant J.">
        <title>Genome sequences and population genomics reveal climatic adaptation and genomic divergence between two closely related sweetgum species.</title>
        <authorList>
            <person name="Xu W.Q."/>
            <person name="Ren C.Q."/>
            <person name="Zhang X.Y."/>
            <person name="Comes H.P."/>
            <person name="Liu X.H."/>
            <person name="Li Y.G."/>
            <person name="Kettle C.J."/>
            <person name="Jalonen R."/>
            <person name="Gaisberger H."/>
            <person name="Ma Y.Z."/>
            <person name="Qiu Y.X."/>
        </authorList>
    </citation>
    <scope>NUCLEOTIDE SEQUENCE [LARGE SCALE GENOMIC DNA]</scope>
    <source>
        <strain evidence="1">Hangzhou</strain>
    </source>
</reference>
<protein>
    <submittedName>
        <fullName evidence="1">Uncharacterized protein</fullName>
    </submittedName>
</protein>
<dbReference type="Proteomes" id="UP001415857">
    <property type="component" value="Unassembled WGS sequence"/>
</dbReference>
<proteinExistence type="predicted"/>
<keyword evidence="2" id="KW-1185">Reference proteome</keyword>
<gene>
    <name evidence="1" type="ORF">L1049_022116</name>
</gene>
<dbReference type="AlphaFoldDB" id="A0AAP0RD99"/>
<evidence type="ECO:0000313" key="1">
    <source>
        <dbReference type="EMBL" id="KAK9274862.1"/>
    </source>
</evidence>
<sequence>MLLADEINQTQLNRVVCSAGGFQQLQVLGKNLESLNVEEGAMRSLKMLELDRCLKLKMIPDGLQYITTLQKFTVYTCGQEHTSIIQHAFGVDRWKINHIPSIELYGGTTETSDFPVFVSLAFNPSNLRQHFPLFSAVD</sequence>
<name>A0AAP0RD99_LIQFO</name>
<accession>A0AAP0RD99</accession>
<comment type="caution">
    <text evidence="1">The sequence shown here is derived from an EMBL/GenBank/DDBJ whole genome shotgun (WGS) entry which is preliminary data.</text>
</comment>
<dbReference type="EMBL" id="JBBPBK010000011">
    <property type="protein sequence ID" value="KAK9274862.1"/>
    <property type="molecule type" value="Genomic_DNA"/>
</dbReference>
<dbReference type="InterPro" id="IPR032675">
    <property type="entry name" value="LRR_dom_sf"/>
</dbReference>
<evidence type="ECO:0000313" key="2">
    <source>
        <dbReference type="Proteomes" id="UP001415857"/>
    </source>
</evidence>
<dbReference type="Gene3D" id="3.80.10.10">
    <property type="entry name" value="Ribonuclease Inhibitor"/>
    <property type="match status" value="1"/>
</dbReference>
<organism evidence="1 2">
    <name type="scientific">Liquidambar formosana</name>
    <name type="common">Formosan gum</name>
    <dbReference type="NCBI Taxonomy" id="63359"/>
    <lineage>
        <taxon>Eukaryota</taxon>
        <taxon>Viridiplantae</taxon>
        <taxon>Streptophyta</taxon>
        <taxon>Embryophyta</taxon>
        <taxon>Tracheophyta</taxon>
        <taxon>Spermatophyta</taxon>
        <taxon>Magnoliopsida</taxon>
        <taxon>eudicotyledons</taxon>
        <taxon>Gunneridae</taxon>
        <taxon>Pentapetalae</taxon>
        <taxon>Saxifragales</taxon>
        <taxon>Altingiaceae</taxon>
        <taxon>Liquidambar</taxon>
    </lineage>
</organism>